<keyword evidence="2" id="KW-1185">Reference proteome</keyword>
<comment type="caution">
    <text evidence="1">The sequence shown here is derived from an EMBL/GenBank/DDBJ whole genome shotgun (WGS) entry which is preliminary data.</text>
</comment>
<reference evidence="1" key="2">
    <citation type="submission" date="2021-08" db="EMBL/GenBank/DDBJ databases">
        <authorList>
            <person name="Tani A."/>
            <person name="Ola A."/>
            <person name="Ogura Y."/>
            <person name="Katsura K."/>
            <person name="Hayashi T."/>
        </authorList>
    </citation>
    <scope>NUCLEOTIDE SEQUENCE</scope>
    <source>
        <strain evidence="1">NBRC 15689</strain>
    </source>
</reference>
<organism evidence="1 2">
    <name type="scientific">Methylobacterium organophilum</name>
    <dbReference type="NCBI Taxonomy" id="410"/>
    <lineage>
        <taxon>Bacteria</taxon>
        <taxon>Pseudomonadati</taxon>
        <taxon>Pseudomonadota</taxon>
        <taxon>Alphaproteobacteria</taxon>
        <taxon>Hyphomicrobiales</taxon>
        <taxon>Methylobacteriaceae</taxon>
        <taxon>Methylobacterium</taxon>
    </lineage>
</organism>
<evidence type="ECO:0000313" key="2">
    <source>
        <dbReference type="Proteomes" id="UP001055156"/>
    </source>
</evidence>
<proteinExistence type="predicted"/>
<name>A0ABQ4TE20_METOR</name>
<accession>A0ABQ4TE20</accession>
<evidence type="ECO:0000313" key="1">
    <source>
        <dbReference type="EMBL" id="GJE29838.1"/>
    </source>
</evidence>
<gene>
    <name evidence="1" type="ORF">LKMONMHP_4730</name>
</gene>
<dbReference type="EMBL" id="BPQV01000099">
    <property type="protein sequence ID" value="GJE29838.1"/>
    <property type="molecule type" value="Genomic_DNA"/>
</dbReference>
<protein>
    <submittedName>
        <fullName evidence="1">Uncharacterized protein</fullName>
    </submittedName>
</protein>
<sequence>MAEDVYVAGARRRFIEPRATDHMPQMHRLIVGLVAGGHA</sequence>
<reference evidence="1" key="1">
    <citation type="journal article" date="2021" name="Front. Microbiol.">
        <title>Comprehensive Comparative Genomics and Phenotyping of Methylobacterium Species.</title>
        <authorList>
            <person name="Alessa O."/>
            <person name="Ogura Y."/>
            <person name="Fujitani Y."/>
            <person name="Takami H."/>
            <person name="Hayashi T."/>
            <person name="Sahin N."/>
            <person name="Tani A."/>
        </authorList>
    </citation>
    <scope>NUCLEOTIDE SEQUENCE</scope>
    <source>
        <strain evidence="1">NBRC 15689</strain>
    </source>
</reference>
<dbReference type="Proteomes" id="UP001055156">
    <property type="component" value="Unassembled WGS sequence"/>
</dbReference>